<name>A0A8T0PR96_PANVG</name>
<evidence type="ECO:0000313" key="3">
    <source>
        <dbReference type="Proteomes" id="UP000823388"/>
    </source>
</evidence>
<proteinExistence type="predicted"/>
<accession>A0A8T0PR96</accession>
<dbReference type="AlphaFoldDB" id="A0A8T0PR96"/>
<dbReference type="EMBL" id="CM029051">
    <property type="protein sequence ID" value="KAG2562842.1"/>
    <property type="molecule type" value="Genomic_DNA"/>
</dbReference>
<protein>
    <submittedName>
        <fullName evidence="2">Uncharacterized protein</fullName>
    </submittedName>
</protein>
<feature type="region of interest" description="Disordered" evidence="1">
    <location>
        <begin position="20"/>
        <end position="58"/>
    </location>
</feature>
<sequence length="131" mass="15141">MIQKKTARLIARRHSLALPHDPIAPAPLSRRSWARPRRRSSTTPSTSTASSPHDDSCPHHFTSLCWIHRRRRPDLAWRRSNPAGIGRIRWVQLPSIHPGQRQGPDMVRHRRRDLAKPLCARCMQIAAKKIY</sequence>
<organism evidence="2 3">
    <name type="scientific">Panicum virgatum</name>
    <name type="common">Blackwell switchgrass</name>
    <dbReference type="NCBI Taxonomy" id="38727"/>
    <lineage>
        <taxon>Eukaryota</taxon>
        <taxon>Viridiplantae</taxon>
        <taxon>Streptophyta</taxon>
        <taxon>Embryophyta</taxon>
        <taxon>Tracheophyta</taxon>
        <taxon>Spermatophyta</taxon>
        <taxon>Magnoliopsida</taxon>
        <taxon>Liliopsida</taxon>
        <taxon>Poales</taxon>
        <taxon>Poaceae</taxon>
        <taxon>PACMAD clade</taxon>
        <taxon>Panicoideae</taxon>
        <taxon>Panicodae</taxon>
        <taxon>Paniceae</taxon>
        <taxon>Panicinae</taxon>
        <taxon>Panicum</taxon>
        <taxon>Panicum sect. Hiantes</taxon>
    </lineage>
</organism>
<evidence type="ECO:0000256" key="1">
    <source>
        <dbReference type="SAM" id="MobiDB-lite"/>
    </source>
</evidence>
<dbReference type="Proteomes" id="UP000823388">
    <property type="component" value="Chromosome 8K"/>
</dbReference>
<comment type="caution">
    <text evidence="2">The sequence shown here is derived from an EMBL/GenBank/DDBJ whole genome shotgun (WGS) entry which is preliminary data.</text>
</comment>
<keyword evidence="3" id="KW-1185">Reference proteome</keyword>
<feature type="compositionally biased region" description="Low complexity" evidence="1">
    <location>
        <begin position="41"/>
        <end position="51"/>
    </location>
</feature>
<gene>
    <name evidence="2" type="ORF">PVAP13_8KG279300</name>
</gene>
<reference evidence="2" key="1">
    <citation type="submission" date="2020-05" db="EMBL/GenBank/DDBJ databases">
        <title>WGS assembly of Panicum virgatum.</title>
        <authorList>
            <person name="Lovell J.T."/>
            <person name="Jenkins J."/>
            <person name="Shu S."/>
            <person name="Juenger T.E."/>
            <person name="Schmutz J."/>
        </authorList>
    </citation>
    <scope>NUCLEOTIDE SEQUENCE</scope>
    <source>
        <strain evidence="2">AP13</strain>
    </source>
</reference>
<evidence type="ECO:0000313" key="2">
    <source>
        <dbReference type="EMBL" id="KAG2562842.1"/>
    </source>
</evidence>